<evidence type="ECO:0000313" key="2">
    <source>
        <dbReference type="Proteomes" id="UP000306319"/>
    </source>
</evidence>
<accession>A0AC61RI17</accession>
<evidence type="ECO:0000313" key="1">
    <source>
        <dbReference type="EMBL" id="TGY79829.1"/>
    </source>
</evidence>
<protein>
    <submittedName>
        <fullName evidence="1">Uncharacterized protein</fullName>
    </submittedName>
</protein>
<name>A0AC61RI17_9BACT</name>
<proteinExistence type="predicted"/>
<dbReference type="EMBL" id="SRYB01000005">
    <property type="protein sequence ID" value="TGY79829.1"/>
    <property type="molecule type" value="Genomic_DNA"/>
</dbReference>
<comment type="caution">
    <text evidence="1">The sequence shown here is derived from an EMBL/GenBank/DDBJ whole genome shotgun (WGS) entry which is preliminary data.</text>
</comment>
<gene>
    <name evidence="1" type="ORF">E5331_04860</name>
</gene>
<sequence>MSLILSIGIGSAKIAPDKGGIWQDSDGNHINCHGGGILKDQNGTFYWYGEHRGVNAPQEGVACYVSKDLKNWENKGIVMRVSDESGAIVERGSTIERPKVIYNPKTGKYVMWFHHELKGKGYAAAQTAVAVADNPLGPFKPIRSGRVNAGKLPINLDKSLKPDDEKLKMEWWTPEWRKEIENGLFTFRDCKGGQMARDMTLFVDDDGKAYHIYSSEDNLTLQIAELDKSFTKHTGKYIRIFPGGHNEAPTIFKKDGKYWMITSGCTGWAPNEARMMWADNIMGDWHIMPNPCKGPEAEITFKAQGTYILENDSALIFMADIWNPKNLPDSRHLWLPISFDINGVPEIRYDGISTEAGDTKLYEIGEGYSGTSVNTAVFRANSVVTHKDNQYIAFYDPEGYVTLAKRKLNSDNWTIHKTQYKGNVKDGHNIISIGADGEGYLHVAFDHHGHPLHYAKSLKPGSLELGEISPMTGIDENNVTYPEFYSLSNGDLLFVYRSGASGRGNMAINRYVVNDKKWIRVQDSLIDGEEQRSPYWQLYIDENDVIHVSWVWRETWLVETNHDMCYAKSKDGGKTWLKSDNTPYSLPITLSNSEFACSIPQNSELINQTSMTADRDSNPYIVSYWRSEDSDVPQYRLIWHDGKEWKHREISNRTSPFSLSGGGTKMIPISRPRVVVDNDFIGVIYRDAERGSVVSLAHTNNGANGDWTTSDLTVFGVEAWEPSLDTELWKNERKLHMFVQKTYQGDGEVSLDKKPTSVYILETDINKK</sequence>
<keyword evidence="2" id="KW-1185">Reference proteome</keyword>
<reference evidence="1" key="1">
    <citation type="submission" date="2019-04" db="EMBL/GenBank/DDBJ databases">
        <title>Microbes associate with the intestines of laboratory mice.</title>
        <authorList>
            <person name="Navarre W."/>
            <person name="Wong E."/>
            <person name="Huang K."/>
            <person name="Tropini C."/>
            <person name="Ng K."/>
            <person name="Yu B."/>
        </authorList>
    </citation>
    <scope>NUCLEOTIDE SEQUENCE</scope>
    <source>
        <strain evidence="1">NM04_E33</strain>
    </source>
</reference>
<dbReference type="Proteomes" id="UP000306319">
    <property type="component" value="Unassembled WGS sequence"/>
</dbReference>
<organism evidence="1 2">
    <name type="scientific">Lepagella muris</name>
    <dbReference type="NCBI Taxonomy" id="3032870"/>
    <lineage>
        <taxon>Bacteria</taxon>
        <taxon>Pseudomonadati</taxon>
        <taxon>Bacteroidota</taxon>
        <taxon>Bacteroidia</taxon>
        <taxon>Bacteroidales</taxon>
        <taxon>Muribaculaceae</taxon>
        <taxon>Lepagella</taxon>
    </lineage>
</organism>